<proteinExistence type="inferred from homology"/>
<accession>A0A6C2YMT8</accession>
<dbReference type="Pfam" id="PF07650">
    <property type="entry name" value="KH_2"/>
    <property type="match status" value="1"/>
</dbReference>
<dbReference type="GO" id="GO:0019843">
    <property type="term" value="F:rRNA binding"/>
    <property type="evidence" value="ECO:0007669"/>
    <property type="project" value="UniProtKB-UniRule"/>
</dbReference>
<organism evidence="12">
    <name type="scientific">Tuwongella immobilis</name>
    <dbReference type="NCBI Taxonomy" id="692036"/>
    <lineage>
        <taxon>Bacteria</taxon>
        <taxon>Pseudomonadati</taxon>
        <taxon>Planctomycetota</taxon>
        <taxon>Planctomycetia</taxon>
        <taxon>Gemmatales</taxon>
        <taxon>Gemmataceae</taxon>
        <taxon>Tuwongella</taxon>
    </lineage>
</organism>
<dbReference type="GO" id="GO:0006412">
    <property type="term" value="P:translation"/>
    <property type="evidence" value="ECO:0007669"/>
    <property type="project" value="UniProtKB-UniRule"/>
</dbReference>
<name>A0A6C2YMT8_9BACT</name>
<dbReference type="GO" id="GO:0003729">
    <property type="term" value="F:mRNA binding"/>
    <property type="evidence" value="ECO:0007669"/>
    <property type="project" value="UniProtKB-UniRule"/>
</dbReference>
<evidence type="ECO:0000256" key="7">
    <source>
        <dbReference type="ARBA" id="ARBA00035257"/>
    </source>
</evidence>
<dbReference type="PROSITE" id="PS00548">
    <property type="entry name" value="RIBOSOMAL_S3"/>
    <property type="match status" value="1"/>
</dbReference>
<dbReference type="NCBIfam" id="TIGR01009">
    <property type="entry name" value="rpsC_bact"/>
    <property type="match status" value="1"/>
</dbReference>
<evidence type="ECO:0000256" key="8">
    <source>
        <dbReference type="HAMAP-Rule" id="MF_01309"/>
    </source>
</evidence>
<evidence type="ECO:0000313" key="13">
    <source>
        <dbReference type="Proteomes" id="UP000464378"/>
    </source>
</evidence>
<dbReference type="InterPro" id="IPR036419">
    <property type="entry name" value="Ribosomal_S3_C_sf"/>
</dbReference>
<keyword evidence="13" id="KW-1185">Reference proteome</keyword>
<gene>
    <name evidence="8" type="primary">rpsC</name>
    <name evidence="12" type="ORF">GMBLW1_12660</name>
</gene>
<comment type="function">
    <text evidence="6 8">Binds the lower part of the 30S subunit head. Binds mRNA in the 70S ribosome, positioning it for translation.</text>
</comment>
<reference evidence="12" key="1">
    <citation type="submission" date="2019-04" db="EMBL/GenBank/DDBJ databases">
        <authorList>
            <consortium name="Science for Life Laboratories"/>
        </authorList>
    </citation>
    <scope>NUCLEOTIDE SEQUENCE</scope>
    <source>
        <strain evidence="12">MBLW1</strain>
    </source>
</reference>
<dbReference type="InParanoid" id="A0A6C2YMT8"/>
<dbReference type="InterPro" id="IPR005704">
    <property type="entry name" value="Ribosomal_uS3_bac-typ"/>
</dbReference>
<dbReference type="InterPro" id="IPR009019">
    <property type="entry name" value="KH_sf_prok-type"/>
</dbReference>
<dbReference type="PROSITE" id="PS50823">
    <property type="entry name" value="KH_TYPE_2"/>
    <property type="match status" value="1"/>
</dbReference>
<dbReference type="Proteomes" id="UP000464378">
    <property type="component" value="Chromosome"/>
</dbReference>
<dbReference type="FunCoup" id="A0A6C2YMT8">
    <property type="interactions" value="628"/>
</dbReference>
<evidence type="ECO:0000313" key="12">
    <source>
        <dbReference type="EMBL" id="VIP02694.1"/>
    </source>
</evidence>
<dbReference type="PANTHER" id="PTHR11760">
    <property type="entry name" value="30S/40S RIBOSOMAL PROTEIN S3"/>
    <property type="match status" value="1"/>
</dbReference>
<keyword evidence="3 8" id="KW-0694">RNA-binding</keyword>
<evidence type="ECO:0000256" key="6">
    <source>
        <dbReference type="ARBA" id="ARBA00024998"/>
    </source>
</evidence>
<feature type="domain" description="KH type-2" evidence="11">
    <location>
        <begin position="39"/>
        <end position="113"/>
    </location>
</feature>
<feature type="region of interest" description="Disordered" evidence="10">
    <location>
        <begin position="216"/>
        <end position="240"/>
    </location>
</feature>
<evidence type="ECO:0000256" key="10">
    <source>
        <dbReference type="SAM" id="MobiDB-lite"/>
    </source>
</evidence>
<dbReference type="InterPro" id="IPR001351">
    <property type="entry name" value="Ribosomal_uS3_C"/>
</dbReference>
<dbReference type="CDD" id="cd02412">
    <property type="entry name" value="KH-II_30S_S3"/>
    <property type="match status" value="1"/>
</dbReference>
<dbReference type="Gene3D" id="3.30.300.20">
    <property type="match status" value="1"/>
</dbReference>
<keyword evidence="5 8" id="KW-0687">Ribonucleoprotein</keyword>
<dbReference type="GO" id="GO:0003735">
    <property type="term" value="F:structural constituent of ribosome"/>
    <property type="evidence" value="ECO:0007669"/>
    <property type="project" value="InterPro"/>
</dbReference>
<dbReference type="KEGG" id="tim:GMBLW1_12660"/>
<evidence type="ECO:0000256" key="4">
    <source>
        <dbReference type="ARBA" id="ARBA00022980"/>
    </source>
</evidence>
<protein>
    <recommendedName>
        <fullName evidence="7 8">Small ribosomal subunit protein uS3</fullName>
    </recommendedName>
</protein>
<dbReference type="SUPFAM" id="SSF54814">
    <property type="entry name" value="Prokaryotic type KH domain (KH-domain type II)"/>
    <property type="match status" value="1"/>
</dbReference>
<dbReference type="GO" id="GO:0022627">
    <property type="term" value="C:cytosolic small ribosomal subunit"/>
    <property type="evidence" value="ECO:0007669"/>
    <property type="project" value="TreeGrafter"/>
</dbReference>
<evidence type="ECO:0000256" key="1">
    <source>
        <dbReference type="ARBA" id="ARBA00010761"/>
    </source>
</evidence>
<feature type="compositionally biased region" description="Basic residues" evidence="10">
    <location>
        <begin position="230"/>
        <end position="240"/>
    </location>
</feature>
<dbReference type="PANTHER" id="PTHR11760:SF19">
    <property type="entry name" value="SMALL RIBOSOMAL SUBUNIT PROTEIN US3C"/>
    <property type="match status" value="1"/>
</dbReference>
<dbReference type="InterPro" id="IPR004044">
    <property type="entry name" value="KH_dom_type_2"/>
</dbReference>
<evidence type="ECO:0000256" key="9">
    <source>
        <dbReference type="RuleBase" id="RU003624"/>
    </source>
</evidence>
<dbReference type="EMBL" id="LR586016">
    <property type="protein sequence ID" value="VIP02694.1"/>
    <property type="molecule type" value="Genomic_DNA"/>
</dbReference>
<evidence type="ECO:0000259" key="11">
    <source>
        <dbReference type="PROSITE" id="PS50823"/>
    </source>
</evidence>
<dbReference type="FunFam" id="3.30.300.20:FF:000001">
    <property type="entry name" value="30S ribosomal protein S3"/>
    <property type="match status" value="1"/>
</dbReference>
<dbReference type="EMBL" id="LR593887">
    <property type="protein sequence ID" value="VTS02171.1"/>
    <property type="molecule type" value="Genomic_DNA"/>
</dbReference>
<keyword evidence="4 8" id="KW-0689">Ribosomal protein</keyword>
<dbReference type="HAMAP" id="MF_01309_B">
    <property type="entry name" value="Ribosomal_uS3_B"/>
    <property type="match status" value="1"/>
</dbReference>
<dbReference type="InterPro" id="IPR018280">
    <property type="entry name" value="Ribosomal_uS3_CS"/>
</dbReference>
<dbReference type="Gene3D" id="3.30.1140.32">
    <property type="entry name" value="Ribosomal protein S3, C-terminal domain"/>
    <property type="match status" value="1"/>
</dbReference>
<dbReference type="SUPFAM" id="SSF54821">
    <property type="entry name" value="Ribosomal protein S3 C-terminal domain"/>
    <property type="match status" value="1"/>
</dbReference>
<evidence type="ECO:0000256" key="3">
    <source>
        <dbReference type="ARBA" id="ARBA00022884"/>
    </source>
</evidence>
<evidence type="ECO:0000256" key="5">
    <source>
        <dbReference type="ARBA" id="ARBA00023274"/>
    </source>
</evidence>
<evidence type="ECO:0000256" key="2">
    <source>
        <dbReference type="ARBA" id="ARBA00022730"/>
    </source>
</evidence>
<dbReference type="Pfam" id="PF00189">
    <property type="entry name" value="Ribosomal_S3_C"/>
    <property type="match status" value="1"/>
</dbReference>
<sequence>MGQKIRPTGFRVGVMTGWQSEWFASKKDFSDLLVEDQKIRTFIKKTYRTSKKNKLQGISKIKIERTREKVIVIIYSSRVGVIIGQKGVEIENLTKALEDLTHRHIEIKTMEVNRPEIDPQLVAEDIAEQLEKRASFRRTMKQAIQRAMENGAKGVKLQLAGRLGGAEMARCEIGMEGSIPLSTLRTKVEYGFAEASTAQGNIGIKVWINNGDYLNPEENTDAPNAQTSKVSKKPARQGKR</sequence>
<dbReference type="RefSeq" id="WP_162657842.1">
    <property type="nucleotide sequence ID" value="NZ_LR593887.1"/>
</dbReference>
<keyword evidence="2 8" id="KW-0699">rRNA-binding</keyword>
<dbReference type="AlphaFoldDB" id="A0A6C2YMT8"/>
<dbReference type="InterPro" id="IPR015946">
    <property type="entry name" value="KH_dom-like_a/b"/>
</dbReference>
<comment type="subunit">
    <text evidence="8">Part of the 30S ribosomal subunit. Forms a tight complex with proteins S10 and S14.</text>
</comment>
<dbReference type="InterPro" id="IPR057258">
    <property type="entry name" value="Ribosomal_uS3"/>
</dbReference>
<comment type="similarity">
    <text evidence="1 8 9">Belongs to the universal ribosomal protein uS3 family.</text>
</comment>